<keyword evidence="6" id="KW-0333">Golgi apparatus</keyword>
<evidence type="ECO:0000256" key="4">
    <source>
        <dbReference type="ARBA" id="ARBA00022448"/>
    </source>
</evidence>
<evidence type="ECO:0000259" key="8">
    <source>
        <dbReference type="Pfam" id="PF20655"/>
    </source>
</evidence>
<evidence type="ECO:0000313" key="10">
    <source>
        <dbReference type="RefSeq" id="XP_018022965.1"/>
    </source>
</evidence>
<dbReference type="GO" id="GO:0006896">
    <property type="term" value="P:Golgi to vacuole transport"/>
    <property type="evidence" value="ECO:0007669"/>
    <property type="project" value="TreeGrafter"/>
</dbReference>
<dbReference type="Pfam" id="PF04129">
    <property type="entry name" value="Vps52_CC"/>
    <property type="match status" value="1"/>
</dbReference>
<dbReference type="InterPro" id="IPR048361">
    <property type="entry name" value="Vps52_C"/>
</dbReference>
<proteinExistence type="inferred from homology"/>
<evidence type="ECO:0000256" key="6">
    <source>
        <dbReference type="ARBA" id="ARBA00023034"/>
    </source>
</evidence>
<dbReference type="GO" id="GO:0042147">
    <property type="term" value="P:retrograde transport, endosome to Golgi"/>
    <property type="evidence" value="ECO:0007669"/>
    <property type="project" value="TreeGrafter"/>
</dbReference>
<evidence type="ECO:0000256" key="5">
    <source>
        <dbReference type="ARBA" id="ARBA00022927"/>
    </source>
</evidence>
<evidence type="ECO:0000256" key="3">
    <source>
        <dbReference type="ARBA" id="ARBA00017083"/>
    </source>
</evidence>
<evidence type="ECO:0000256" key="2">
    <source>
        <dbReference type="ARBA" id="ARBA00008180"/>
    </source>
</evidence>
<dbReference type="CTD" id="6293"/>
<dbReference type="InterPro" id="IPR048319">
    <property type="entry name" value="Vps52_CC"/>
</dbReference>
<dbReference type="GeneID" id="108678979"/>
<name>A0A8B7PAG0_HYAAZ</name>
<evidence type="ECO:0000313" key="9">
    <source>
        <dbReference type="Proteomes" id="UP000694843"/>
    </source>
</evidence>
<dbReference type="Proteomes" id="UP000694843">
    <property type="component" value="Unplaced"/>
</dbReference>
<dbReference type="OMA" id="IHVVMVE"/>
<dbReference type="OrthoDB" id="19482at2759"/>
<evidence type="ECO:0000259" key="7">
    <source>
        <dbReference type="Pfam" id="PF04129"/>
    </source>
</evidence>
<dbReference type="GO" id="GO:0032456">
    <property type="term" value="P:endocytic recycling"/>
    <property type="evidence" value="ECO:0007669"/>
    <property type="project" value="TreeGrafter"/>
</dbReference>
<dbReference type="GO" id="GO:0015031">
    <property type="term" value="P:protein transport"/>
    <property type="evidence" value="ECO:0007669"/>
    <property type="project" value="UniProtKB-KW"/>
</dbReference>
<dbReference type="GO" id="GO:0000938">
    <property type="term" value="C:GARP complex"/>
    <property type="evidence" value="ECO:0007669"/>
    <property type="project" value="TreeGrafter"/>
</dbReference>
<organism evidence="9 10">
    <name type="scientific">Hyalella azteca</name>
    <name type="common">Amphipod</name>
    <dbReference type="NCBI Taxonomy" id="294128"/>
    <lineage>
        <taxon>Eukaryota</taxon>
        <taxon>Metazoa</taxon>
        <taxon>Ecdysozoa</taxon>
        <taxon>Arthropoda</taxon>
        <taxon>Crustacea</taxon>
        <taxon>Multicrustacea</taxon>
        <taxon>Malacostraca</taxon>
        <taxon>Eumalacostraca</taxon>
        <taxon>Peracarida</taxon>
        <taxon>Amphipoda</taxon>
        <taxon>Senticaudata</taxon>
        <taxon>Talitrida</taxon>
        <taxon>Talitroidea</taxon>
        <taxon>Hyalellidae</taxon>
        <taxon>Hyalella</taxon>
    </lineage>
</organism>
<evidence type="ECO:0000256" key="1">
    <source>
        <dbReference type="ARBA" id="ARBA00004601"/>
    </source>
</evidence>
<keyword evidence="9" id="KW-1185">Reference proteome</keyword>
<dbReference type="PANTHER" id="PTHR14190:SF7">
    <property type="entry name" value="VACUOLAR PROTEIN SORTING-ASSOCIATED PROTEIN 52 HOMOLOG"/>
    <property type="match status" value="1"/>
</dbReference>
<dbReference type="KEGG" id="hazt:108678979"/>
<dbReference type="PANTHER" id="PTHR14190">
    <property type="entry name" value="SUPPRESSOR OF ACTIN MUTATIONS 2/VACUOLAR PROTEIN SORTING 52"/>
    <property type="match status" value="1"/>
</dbReference>
<feature type="domain" description="Vps52 coiled-coil" evidence="7">
    <location>
        <begin position="47"/>
        <end position="219"/>
    </location>
</feature>
<dbReference type="GO" id="GO:0005829">
    <property type="term" value="C:cytosol"/>
    <property type="evidence" value="ECO:0007669"/>
    <property type="project" value="GOC"/>
</dbReference>
<feature type="domain" description="Vps52 C-terminal" evidence="8">
    <location>
        <begin position="236"/>
        <end position="561"/>
    </location>
</feature>
<dbReference type="Pfam" id="PF20655">
    <property type="entry name" value="Vps52_C"/>
    <property type="match status" value="1"/>
</dbReference>
<gene>
    <name evidence="10" type="primary">LOC108678979</name>
</gene>
<reference evidence="10" key="1">
    <citation type="submission" date="2025-08" db="UniProtKB">
        <authorList>
            <consortium name="RefSeq"/>
        </authorList>
    </citation>
    <scope>IDENTIFICATION</scope>
    <source>
        <tissue evidence="10">Whole organism</tissue>
    </source>
</reference>
<dbReference type="AlphaFoldDB" id="A0A8B7PAG0"/>
<keyword evidence="5" id="KW-0653">Protein transport</keyword>
<keyword evidence="4" id="KW-0813">Transport</keyword>
<comment type="subcellular location">
    <subcellularLocation>
        <location evidence="1">Golgi apparatus</location>
        <location evidence="1">trans-Golgi network</location>
    </subcellularLocation>
</comment>
<dbReference type="GO" id="GO:0019905">
    <property type="term" value="F:syntaxin binding"/>
    <property type="evidence" value="ECO:0007669"/>
    <property type="project" value="TreeGrafter"/>
</dbReference>
<comment type="similarity">
    <text evidence="2">Belongs to the VPS52 family.</text>
</comment>
<dbReference type="InterPro" id="IPR007258">
    <property type="entry name" value="Vps52"/>
</dbReference>
<accession>A0A8B7PAG0</accession>
<dbReference type="GO" id="GO:0007041">
    <property type="term" value="P:lysosomal transport"/>
    <property type="evidence" value="ECO:0007669"/>
    <property type="project" value="TreeGrafter"/>
</dbReference>
<protein>
    <recommendedName>
        <fullName evidence="3">Vacuolar protein sorting-associated protein 52 homolog</fullName>
    </recommendedName>
</protein>
<sequence length="684" mass="77096">MAAEDTSDAMLGDAVIQEALTSGTDLRQYSHKLEEKLRTVEQQSVLDYIKKADHIAALHSHITTCDDILLQMQGALEGYLSHLSSISQELQSLQEQSTSLHLQLHNTTAAKEHITAALDSLTLPSSVIHDIFNTPVTEPAFMQQLLILDEKSKFLKEQRFKDSSSVADVDDLVSKLCIRAVSKIREYLLQKIYQFRKPLSNYHIPQNAMIKHKFFFEFLLQHARTIAGEVHDEYVDTMSKVYYSYFQAYTKQLWKLQFDEQVTREDLLAADDVRGGAGGGGAAGGTAGFFGGRAAPRSRLNSVFALANRDAVLSPEGLTEDIIVPHVAEREGRKLPFEVLFRSQQYALLDNCCREFAFLSQFFLVTDADALKLFKAVLSNAIQLVQKEVYSVVMGSFDSVGLCVCLHLCHQFKLLCHKRAVPALDAHWDALNDALYQRFEYVIRLNIQSVQDCDVTKFTNMDVRPHYMCRRISEVCGAIASLERRFPIEGTEALVAALHRELESVLLRLSAFHFPRNRMQQLVFLINNYDMVLAVLTEKARADTSEGERLREMLAACTAEYIQEILSPDFGSLLTYAQQAQRLLDAGDSQGLKQTEGTALNVARAFSNNWRTAVEQLNNQVMQCFSNFRTGTSVLQRALETLITAHHSLNRALSHPALQHCNAQQLIVNSHHLIVEAKKYKPTF</sequence>
<dbReference type="RefSeq" id="XP_018022965.1">
    <property type="nucleotide sequence ID" value="XM_018167476.2"/>
</dbReference>